<accession>A0A8S1VWG8</accession>
<comment type="caution">
    <text evidence="1">The sequence shown here is derived from an EMBL/GenBank/DDBJ whole genome shotgun (WGS) entry which is preliminary data.</text>
</comment>
<dbReference type="EMBL" id="CAJJDO010000075">
    <property type="protein sequence ID" value="CAD8181161.1"/>
    <property type="molecule type" value="Genomic_DNA"/>
</dbReference>
<organism evidence="1 2">
    <name type="scientific">Paramecium pentaurelia</name>
    <dbReference type="NCBI Taxonomy" id="43138"/>
    <lineage>
        <taxon>Eukaryota</taxon>
        <taxon>Sar</taxon>
        <taxon>Alveolata</taxon>
        <taxon>Ciliophora</taxon>
        <taxon>Intramacronucleata</taxon>
        <taxon>Oligohymenophorea</taxon>
        <taxon>Peniculida</taxon>
        <taxon>Parameciidae</taxon>
        <taxon>Paramecium</taxon>
    </lineage>
</organism>
<gene>
    <name evidence="1" type="ORF">PPENT_87.1.T0750234</name>
</gene>
<evidence type="ECO:0000313" key="1">
    <source>
        <dbReference type="EMBL" id="CAD8181161.1"/>
    </source>
</evidence>
<name>A0A8S1VWG8_9CILI</name>
<keyword evidence="2" id="KW-1185">Reference proteome</keyword>
<dbReference type="Proteomes" id="UP000689195">
    <property type="component" value="Unassembled WGS sequence"/>
</dbReference>
<evidence type="ECO:0000313" key="2">
    <source>
        <dbReference type="Proteomes" id="UP000689195"/>
    </source>
</evidence>
<dbReference type="AlphaFoldDB" id="A0A8S1VWG8"/>
<reference evidence="1" key="1">
    <citation type="submission" date="2021-01" db="EMBL/GenBank/DDBJ databases">
        <authorList>
            <consortium name="Genoscope - CEA"/>
            <person name="William W."/>
        </authorList>
    </citation>
    <scope>NUCLEOTIDE SEQUENCE</scope>
</reference>
<protein>
    <submittedName>
        <fullName evidence="1">Uncharacterized protein</fullName>
    </submittedName>
</protein>
<proteinExistence type="predicted"/>
<sequence>MILKLFVLFVQKDMNQQIKSVCIKAYPDSCLEFEYLNGGYQYIRCYFQYQGRRQSLSENYCIEFQQNFALNRIMSQEEIQLINPFFKDDEQKVASYQCLKGFDRKLHQLHQSQQL</sequence>